<gene>
    <name evidence="1" type="ORF">B9Y64_01590</name>
</gene>
<comment type="caution">
    <text evidence="1">The sequence shown here is derived from an EMBL/GenBank/DDBJ whole genome shotgun (WGS) entry which is preliminary data.</text>
</comment>
<organism evidence="1 2">
    <name type="scientific">Stenotrophomonas maltophilia</name>
    <name type="common">Pseudomonas maltophilia</name>
    <name type="synonym">Xanthomonas maltophilia</name>
    <dbReference type="NCBI Taxonomy" id="40324"/>
    <lineage>
        <taxon>Bacteria</taxon>
        <taxon>Pseudomonadati</taxon>
        <taxon>Pseudomonadota</taxon>
        <taxon>Gammaproteobacteria</taxon>
        <taxon>Lysobacterales</taxon>
        <taxon>Lysobacteraceae</taxon>
        <taxon>Stenotrophomonas</taxon>
        <taxon>Stenotrophomonas maltophilia group</taxon>
    </lineage>
</organism>
<protein>
    <submittedName>
        <fullName evidence="1">Uncharacterized protein</fullName>
    </submittedName>
</protein>
<proteinExistence type="predicted"/>
<evidence type="ECO:0000313" key="1">
    <source>
        <dbReference type="EMBL" id="PJL33814.1"/>
    </source>
</evidence>
<name>A0A2J0UG31_STEMA</name>
<dbReference type="Proteomes" id="UP000230167">
    <property type="component" value="Unassembled WGS sequence"/>
</dbReference>
<dbReference type="EMBL" id="NEQV01000001">
    <property type="protein sequence ID" value="PJL33814.1"/>
    <property type="molecule type" value="Genomic_DNA"/>
</dbReference>
<reference evidence="1 2" key="1">
    <citation type="journal article" date="2017" name="Front. Microbiol.">
        <title>Double-Face Meets the Bacterial World: The Opportunistic Pathogen Stenotrophomonas maltophilia.</title>
        <authorList>
            <person name="Lira F."/>
            <person name="Berg G."/>
            <person name="Martinez J.L."/>
        </authorList>
    </citation>
    <scope>NUCLEOTIDE SEQUENCE [LARGE SCALE GENOMIC DNA]</scope>
    <source>
        <strain evidence="1 2">EA1</strain>
    </source>
</reference>
<accession>A0A2J0UG31</accession>
<sequence>MEAVPWVHVSTVLESIGRMAESVSRTELDGEPIAVGDWLAGSVDDFPCSSCMIQEIRGFRLGSTVYIPLFLIRAFRFDGAVSIDFSFDMDWSDVAVAMPILHRHFQQLKLLSGARTVFGGMEPAQDLGTRFFTDDERGPLGGSIA</sequence>
<evidence type="ECO:0000313" key="2">
    <source>
        <dbReference type="Proteomes" id="UP000230167"/>
    </source>
</evidence>
<dbReference type="AlphaFoldDB" id="A0A2J0UG31"/>